<gene>
    <name evidence="1" type="ORF">DeepPurple_gp002</name>
</gene>
<dbReference type="GO" id="GO:0006260">
    <property type="term" value="P:DNA replication"/>
    <property type="evidence" value="ECO:0007669"/>
    <property type="project" value="InterPro"/>
</dbReference>
<dbReference type="Gene3D" id="3.90.580.10">
    <property type="entry name" value="Zinc finger, CHC2-type domain"/>
    <property type="match status" value="1"/>
</dbReference>
<dbReference type="InterPro" id="IPR036977">
    <property type="entry name" value="DNA_primase_Znf_CHC2"/>
</dbReference>
<dbReference type="GO" id="GO:0008270">
    <property type="term" value="F:zinc ion binding"/>
    <property type="evidence" value="ECO:0007669"/>
    <property type="project" value="InterPro"/>
</dbReference>
<protein>
    <submittedName>
        <fullName evidence="1">Uncharacterized protein</fullName>
    </submittedName>
</protein>
<proteinExistence type="predicted"/>
<dbReference type="Proteomes" id="UP000225583">
    <property type="component" value="Segment"/>
</dbReference>
<name>A0A1Z1LZK7_9CAUD</name>
<evidence type="ECO:0000313" key="2">
    <source>
        <dbReference type="Proteomes" id="UP000225583"/>
    </source>
</evidence>
<dbReference type="EMBL" id="MF176161">
    <property type="protein sequence ID" value="ARW58253.1"/>
    <property type="molecule type" value="Genomic_DNA"/>
</dbReference>
<evidence type="ECO:0000313" key="1">
    <source>
        <dbReference type="EMBL" id="ARW58253.1"/>
    </source>
</evidence>
<reference evidence="1 2" key="1">
    <citation type="submission" date="2017-05" db="EMBL/GenBank/DDBJ databases">
        <title>Complete Genome Sequence of Bacteriophage Deep-Purple infecting emetic Bacillus cereus.</title>
        <authorList>
            <person name="Hock L."/>
            <person name="Gillis A."/>
            <person name="Mahillon J."/>
        </authorList>
    </citation>
    <scope>NUCLEOTIDE SEQUENCE [LARGE SCALE GENOMIC DNA]</scope>
</reference>
<organism evidence="1 2">
    <name type="scientific">Bacillus phage Deep-Purple</name>
    <dbReference type="NCBI Taxonomy" id="1873341"/>
    <lineage>
        <taxon>Viruses</taxon>
        <taxon>Duplodnaviria</taxon>
        <taxon>Heunggongvirae</taxon>
        <taxon>Uroviricota</taxon>
        <taxon>Caudoviricetes</taxon>
        <taxon>Deurplevirus</taxon>
        <taxon>Deurplevirus deeppurple</taxon>
    </lineage>
</organism>
<keyword evidence="2" id="KW-1185">Reference proteome</keyword>
<dbReference type="GO" id="GO:0003677">
    <property type="term" value="F:DNA binding"/>
    <property type="evidence" value="ECO:0007669"/>
    <property type="project" value="InterPro"/>
</dbReference>
<accession>A0A1Z1LZK7</accession>
<sequence length="605" mass="69166">MKLQLHVDKRSYTQKPQGIEVGAINNRITKTVDSLTVAEIVSKAGKGHTIVPSVMSGSRSQLNFVSTRLIMLDFDFKDVDLLYMSYESAKAKAFTQKYASFMYTSFSHTEELNRYRIGFVIDDEITDNDTFKKVYTYLSNQYGNLNDPSCNDSSRLFFGGKSAELISATNMVKLSSIDLDSIVVATNKTTKRTKNNTSAPTVPHKVYDVPNWELIRDGDDFELMDRLEEFAFNATTKNQAEEYIKTIDMRVILSLYGTNFCDILKEEKNPSCSIFKLAGDDVYLYKRFNDGKVFNVIQVVAELKGMHYMDALDYLIQILNIEIVLPTSIRKLHYNCNRVLSALKSAELKETYPNVYKRFNTWRAEISLILSLFKDLAHEYEDGTIRSLLYMSHEKIHARTGISVNRIAKITNFLVLTRWIEKLPDNKVPAELLADLLASQTHANHARRVNVFELLEIGNDFMSLLELTCERLNSLGFTFQGFSKEWVERALGKEEADRVFSHKSDTSRKLSAKNSTFERQVIKAIDTLIEKKGYAIESDVLKRVFTYYKKQGKTKTYVENTFKRVRGGVIEQRGLQLVRANKEIKSKYGIKLPATSSPSIFIKAS</sequence>